<dbReference type="RefSeq" id="WP_120415125.1">
    <property type="nucleotide sequence ID" value="NZ_RAWX01000002.1"/>
</dbReference>
<dbReference type="InterPro" id="IPR025309">
    <property type="entry name" value="KTSC_dom"/>
</dbReference>
<comment type="caution">
    <text evidence="2">The sequence shown here is derived from an EMBL/GenBank/DDBJ whole genome shotgun (WGS) entry which is preliminary data.</text>
</comment>
<feature type="domain" description="KTSC" evidence="1">
    <location>
        <begin position="7"/>
        <end position="64"/>
    </location>
</feature>
<dbReference type="EMBL" id="RAWX01000002">
    <property type="protein sequence ID" value="RKJ89835.1"/>
    <property type="molecule type" value="Genomic_DNA"/>
</dbReference>
<gene>
    <name evidence="2" type="ORF">D6R50_11425</name>
</gene>
<evidence type="ECO:0000313" key="2">
    <source>
        <dbReference type="EMBL" id="RKJ89835.1"/>
    </source>
</evidence>
<dbReference type="Proteomes" id="UP000281725">
    <property type="component" value="Unassembled WGS sequence"/>
</dbReference>
<organism evidence="2 3">
    <name type="scientific">Aeromonas veronii</name>
    <dbReference type="NCBI Taxonomy" id="654"/>
    <lineage>
        <taxon>Bacteria</taxon>
        <taxon>Pseudomonadati</taxon>
        <taxon>Pseudomonadota</taxon>
        <taxon>Gammaproteobacteria</taxon>
        <taxon>Aeromonadales</taxon>
        <taxon>Aeromonadaceae</taxon>
        <taxon>Aeromonas</taxon>
    </lineage>
</organism>
<accession>A0A3A9IG15</accession>
<proteinExistence type="predicted"/>
<evidence type="ECO:0000259" key="1">
    <source>
        <dbReference type="Pfam" id="PF13619"/>
    </source>
</evidence>
<dbReference type="Pfam" id="PF13619">
    <property type="entry name" value="KTSC"/>
    <property type="match status" value="1"/>
</dbReference>
<dbReference type="AlphaFoldDB" id="A0A3A9IG15"/>
<reference evidence="2 3" key="1">
    <citation type="submission" date="2018-09" db="EMBL/GenBank/DDBJ databases">
        <title>Genome sequencing of Aeromonas veronii MS-17-88.</title>
        <authorList>
            <person name="Tekedar H.C."/>
            <person name="Arick M.A."/>
            <person name="Hsu C.-Y."/>
            <person name="Thrash A."/>
            <person name="Karsi A."/>
            <person name="Lawrence M.L."/>
            <person name="Abdelhamed H."/>
        </authorList>
    </citation>
    <scope>NUCLEOTIDE SEQUENCE [LARGE SCALE GENOMIC DNA]</scope>
    <source>
        <strain evidence="2 3">MS 17-88</strain>
    </source>
</reference>
<evidence type="ECO:0000313" key="3">
    <source>
        <dbReference type="Proteomes" id="UP000281725"/>
    </source>
</evidence>
<sequence>MERTPVSSSNVASVGYDHTSLTLEIEFHNGGVYQYYDVPEDMYSALMNAGSIGSFFSYNIRNHYPTQRI</sequence>
<protein>
    <submittedName>
        <fullName evidence="2">KTSC domain-containing protein</fullName>
    </submittedName>
</protein>
<name>A0A3A9IG15_AERVE</name>